<dbReference type="InterPro" id="IPR008271">
    <property type="entry name" value="Ser/Thr_kinase_AS"/>
</dbReference>
<dbReference type="InterPro" id="IPR050235">
    <property type="entry name" value="CK1_Ser-Thr_kinase"/>
</dbReference>
<keyword evidence="2 4" id="KW-0547">Nucleotide-binding</keyword>
<dbReference type="SUPFAM" id="SSF56112">
    <property type="entry name" value="Protein kinase-like (PK-like)"/>
    <property type="match status" value="1"/>
</dbReference>
<dbReference type="AlphaFoldDB" id="A0A0V0XYD6"/>
<comment type="caution">
    <text evidence="7">The sequence shown here is derived from an EMBL/GenBank/DDBJ whole genome shotgun (WGS) entry which is preliminary data.</text>
</comment>
<dbReference type="PROSITE" id="PS50011">
    <property type="entry name" value="PROTEIN_KINASE_DOM"/>
    <property type="match status" value="1"/>
</dbReference>
<feature type="domain" description="Protein kinase" evidence="6">
    <location>
        <begin position="19"/>
        <end position="314"/>
    </location>
</feature>
<dbReference type="STRING" id="6337.A0A0V0XYD6"/>
<keyword evidence="7" id="KW-0808">Transferase</keyword>
<dbReference type="Gene3D" id="1.10.510.10">
    <property type="entry name" value="Transferase(Phosphotransferase) domain 1"/>
    <property type="match status" value="1"/>
</dbReference>
<evidence type="ECO:0000256" key="3">
    <source>
        <dbReference type="ARBA" id="ARBA00022840"/>
    </source>
</evidence>
<keyword evidence="3 4" id="KW-0067">ATP-binding</keyword>
<evidence type="ECO:0000313" key="7">
    <source>
        <dbReference type="EMBL" id="KRX92957.1"/>
    </source>
</evidence>
<dbReference type="InterPro" id="IPR017441">
    <property type="entry name" value="Protein_kinase_ATP_BS"/>
</dbReference>
<dbReference type="GO" id="GO:0005524">
    <property type="term" value="F:ATP binding"/>
    <property type="evidence" value="ECO:0007669"/>
    <property type="project" value="UniProtKB-UniRule"/>
</dbReference>
<proteinExistence type="inferred from homology"/>
<sequence length="314" mass="35644">MDSSKIKNLETEQVLFDRFRIIRKLGNGGFGAVYEAYDYIRDIRIAIKVEQKKRQFSTVNKEAEILMNMQGNHHVLQFLGSGEQNNCNYLLMEIAGASLSKLLQRRQGRKFPLPIAAQFGCNFVEALKEVHNAGYLHRDVKPSNFVLKEVGNSVRVCIIDFGLAEKMENNDKAVRNKNNQFVGTLKYASPNVHKRKPYGQNDDMMSMFYTFLEISGEGLPWGEDNEEKIVAQKKVKTDAKTLIGSKPKAAYQIYMKLQSLTHKDSIAYDWFIDKFRSMMMCDPAAADKSGTNSSKCKQQNEIKAKAKISAKSVV</sequence>
<accession>A0A0V0XYD6</accession>
<name>A0A0V0XYD6_TRIPS</name>
<dbReference type="InterPro" id="IPR000719">
    <property type="entry name" value="Prot_kinase_dom"/>
</dbReference>
<dbReference type="EMBL" id="JYDU01000098">
    <property type="protein sequence ID" value="KRX92957.1"/>
    <property type="molecule type" value="Genomic_DNA"/>
</dbReference>
<dbReference type="PROSITE" id="PS00107">
    <property type="entry name" value="PROTEIN_KINASE_ATP"/>
    <property type="match status" value="1"/>
</dbReference>
<evidence type="ECO:0000256" key="5">
    <source>
        <dbReference type="RuleBase" id="RU000304"/>
    </source>
</evidence>
<keyword evidence="7" id="KW-0418">Kinase</keyword>
<evidence type="ECO:0000256" key="2">
    <source>
        <dbReference type="ARBA" id="ARBA00022741"/>
    </source>
</evidence>
<dbReference type="PROSITE" id="PS00108">
    <property type="entry name" value="PROTEIN_KINASE_ST"/>
    <property type="match status" value="1"/>
</dbReference>
<evidence type="ECO:0000259" key="6">
    <source>
        <dbReference type="PROSITE" id="PS50011"/>
    </source>
</evidence>
<dbReference type="SMART" id="SM00220">
    <property type="entry name" value="S_TKc"/>
    <property type="match status" value="1"/>
</dbReference>
<reference evidence="7 8" key="1">
    <citation type="submission" date="2015-01" db="EMBL/GenBank/DDBJ databases">
        <title>Evolution of Trichinella species and genotypes.</title>
        <authorList>
            <person name="Korhonen P.K."/>
            <person name="Edoardo P."/>
            <person name="Giuseppe L.R."/>
            <person name="Gasser R.B."/>
        </authorList>
    </citation>
    <scope>NUCLEOTIDE SEQUENCE [LARGE SCALE GENOMIC DNA]</scope>
    <source>
        <strain evidence="7">ISS141</strain>
    </source>
</reference>
<dbReference type="Proteomes" id="UP000054815">
    <property type="component" value="Unassembled WGS sequence"/>
</dbReference>
<dbReference type="EC" id="2.7.11.1" evidence="1"/>
<feature type="binding site" evidence="4">
    <location>
        <position position="48"/>
    </location>
    <ligand>
        <name>ATP</name>
        <dbReference type="ChEBI" id="CHEBI:30616"/>
    </ligand>
</feature>
<dbReference type="Pfam" id="PF00069">
    <property type="entry name" value="Pkinase"/>
    <property type="match status" value="1"/>
</dbReference>
<evidence type="ECO:0000313" key="8">
    <source>
        <dbReference type="Proteomes" id="UP000054815"/>
    </source>
</evidence>
<keyword evidence="5" id="KW-0723">Serine/threonine-protein kinase</keyword>
<comment type="similarity">
    <text evidence="5">Belongs to the protein kinase superfamily.</text>
</comment>
<evidence type="ECO:0000256" key="4">
    <source>
        <dbReference type="PROSITE-ProRule" id="PRU10141"/>
    </source>
</evidence>
<gene>
    <name evidence="7" type="primary">Ttbk1</name>
    <name evidence="7" type="ORF">T4E_9480</name>
</gene>
<protein>
    <recommendedName>
        <fullName evidence="1">non-specific serine/threonine protein kinase</fullName>
        <ecNumber evidence="1">2.7.11.1</ecNumber>
    </recommendedName>
</protein>
<dbReference type="PANTHER" id="PTHR11909">
    <property type="entry name" value="CASEIN KINASE-RELATED"/>
    <property type="match status" value="1"/>
</dbReference>
<organism evidence="7 8">
    <name type="scientific">Trichinella pseudospiralis</name>
    <name type="common">Parasitic roundworm</name>
    <dbReference type="NCBI Taxonomy" id="6337"/>
    <lineage>
        <taxon>Eukaryota</taxon>
        <taxon>Metazoa</taxon>
        <taxon>Ecdysozoa</taxon>
        <taxon>Nematoda</taxon>
        <taxon>Enoplea</taxon>
        <taxon>Dorylaimia</taxon>
        <taxon>Trichinellida</taxon>
        <taxon>Trichinellidae</taxon>
        <taxon>Trichinella</taxon>
    </lineage>
</organism>
<evidence type="ECO:0000256" key="1">
    <source>
        <dbReference type="ARBA" id="ARBA00012513"/>
    </source>
</evidence>
<dbReference type="GO" id="GO:0004674">
    <property type="term" value="F:protein serine/threonine kinase activity"/>
    <property type="evidence" value="ECO:0007669"/>
    <property type="project" value="UniProtKB-KW"/>
</dbReference>
<dbReference type="InterPro" id="IPR011009">
    <property type="entry name" value="Kinase-like_dom_sf"/>
</dbReference>